<evidence type="ECO:0000259" key="3">
    <source>
        <dbReference type="PROSITE" id="PS50263"/>
    </source>
</evidence>
<feature type="domain" description="CN hydrolase" evidence="3">
    <location>
        <begin position="21"/>
        <end position="288"/>
    </location>
</feature>
<name>A0ABP7K0Z5_9ACTN</name>
<dbReference type="InterPro" id="IPR044149">
    <property type="entry name" value="Nitrilases_CHs"/>
</dbReference>
<evidence type="ECO:0000313" key="4">
    <source>
        <dbReference type="EMBL" id="GAA3860644.1"/>
    </source>
</evidence>
<organism evidence="4 5">
    <name type="scientific">Streptomyces lannensis</name>
    <dbReference type="NCBI Taxonomy" id="766498"/>
    <lineage>
        <taxon>Bacteria</taxon>
        <taxon>Bacillati</taxon>
        <taxon>Actinomycetota</taxon>
        <taxon>Actinomycetes</taxon>
        <taxon>Kitasatosporales</taxon>
        <taxon>Streptomycetaceae</taxon>
        <taxon>Streptomyces</taxon>
    </lineage>
</organism>
<dbReference type="InterPro" id="IPR036526">
    <property type="entry name" value="C-N_Hydrolase_sf"/>
</dbReference>
<dbReference type="InterPro" id="IPR003010">
    <property type="entry name" value="C-N_Hydrolase"/>
</dbReference>
<protein>
    <submittedName>
        <fullName evidence="4">Aliphatic nitrilase</fullName>
    </submittedName>
</protein>
<gene>
    <name evidence="4" type="ORF">GCM10022207_25440</name>
</gene>
<dbReference type="PANTHER" id="PTHR46044">
    <property type="entry name" value="NITRILASE"/>
    <property type="match status" value="1"/>
</dbReference>
<reference evidence="5" key="1">
    <citation type="journal article" date="2019" name="Int. J. Syst. Evol. Microbiol.">
        <title>The Global Catalogue of Microorganisms (GCM) 10K type strain sequencing project: providing services to taxonomists for standard genome sequencing and annotation.</title>
        <authorList>
            <consortium name="The Broad Institute Genomics Platform"/>
            <consortium name="The Broad Institute Genome Sequencing Center for Infectious Disease"/>
            <person name="Wu L."/>
            <person name="Ma J."/>
        </authorList>
    </citation>
    <scope>NUCLEOTIDE SEQUENCE [LARGE SCALE GENOMIC DNA]</scope>
    <source>
        <strain evidence="5">JCM 16578</strain>
    </source>
</reference>
<dbReference type="SUPFAM" id="SSF56317">
    <property type="entry name" value="Carbon-nitrogen hydrolase"/>
    <property type="match status" value="1"/>
</dbReference>
<sequence>MLVIAGRSDPHIEKESLMTVVKVAAVQISPVLYSRAGTVERVVKKIHDLGRRDVRFAVFPETVVPYYPYFSWVKPPYAIEGDQLRLLEESVTVPSAETNAIAEAARQNQMVVSIGVNERDGGTIYNTQLLFDADGTLLQRRRKITPTYHERMVWGQGDASGLRAIDSAVGRIGQLACWEHFQPLARYALIADGEQIHAAMFPGALGAERFVDQMEVAIRQHALESASFVVNATAWLDPEQQAQLARDTGGPVGAFSGGFFTAVVDPEGRIVGEPLRAGEGEVIADLDLALIDRRKRMADTRGHYSRPELLSLRIDRTPASVLHARDTQAPAPRATEEDLFAR</sequence>
<evidence type="ECO:0000256" key="2">
    <source>
        <dbReference type="SAM" id="MobiDB-lite"/>
    </source>
</evidence>
<keyword evidence="5" id="KW-1185">Reference proteome</keyword>
<dbReference type="PROSITE" id="PS00921">
    <property type="entry name" value="NITRIL_CHT_2"/>
    <property type="match status" value="1"/>
</dbReference>
<dbReference type="Proteomes" id="UP001501563">
    <property type="component" value="Unassembled WGS sequence"/>
</dbReference>
<dbReference type="Gene3D" id="3.60.110.10">
    <property type="entry name" value="Carbon-nitrogen hydrolase"/>
    <property type="match status" value="1"/>
</dbReference>
<evidence type="ECO:0000313" key="5">
    <source>
        <dbReference type="Proteomes" id="UP001501563"/>
    </source>
</evidence>
<feature type="region of interest" description="Disordered" evidence="2">
    <location>
        <begin position="323"/>
        <end position="342"/>
    </location>
</feature>
<accession>A0ABP7K0Z5</accession>
<dbReference type="EMBL" id="BAAAZA010000006">
    <property type="protein sequence ID" value="GAA3860644.1"/>
    <property type="molecule type" value="Genomic_DNA"/>
</dbReference>
<comment type="similarity">
    <text evidence="1">Belongs to the carbon-nitrogen hydrolase superfamily. Nitrilase family.</text>
</comment>
<evidence type="ECO:0000256" key="1">
    <source>
        <dbReference type="ARBA" id="ARBA00008129"/>
    </source>
</evidence>
<dbReference type="PROSITE" id="PS50263">
    <property type="entry name" value="CN_HYDROLASE"/>
    <property type="match status" value="1"/>
</dbReference>
<proteinExistence type="inferred from homology"/>
<comment type="caution">
    <text evidence="4">The sequence shown here is derived from an EMBL/GenBank/DDBJ whole genome shotgun (WGS) entry which is preliminary data.</text>
</comment>
<dbReference type="InterPro" id="IPR000132">
    <property type="entry name" value="Nitrilase/CN_hydratase_CS"/>
</dbReference>
<dbReference type="Pfam" id="PF00795">
    <property type="entry name" value="CN_hydrolase"/>
    <property type="match status" value="1"/>
</dbReference>
<dbReference type="PANTHER" id="PTHR46044:SF1">
    <property type="entry name" value="CN HYDROLASE DOMAIN-CONTAINING PROTEIN"/>
    <property type="match status" value="1"/>
</dbReference>
<dbReference type="CDD" id="cd07564">
    <property type="entry name" value="nitrilases_CHs"/>
    <property type="match status" value="1"/>
</dbReference>